<feature type="signal peptide" evidence="1">
    <location>
        <begin position="1"/>
        <end position="36"/>
    </location>
</feature>
<name>A0A4P2QXK7_SORCE</name>
<proteinExistence type="predicted"/>
<gene>
    <name evidence="2" type="ORF">SOCE836_074640</name>
</gene>
<dbReference type="Proteomes" id="UP000295497">
    <property type="component" value="Chromosome"/>
</dbReference>
<sequence>MRRHELRSWVPACRTRTAVRTAPMVIAAAVAALALAGCTFGDAPQRAQPVVGNWFDQNCIPAECLFECCQGWNYNRDPLLRGRRWYGPQCEKIRKKSAAYSEYVYLMLLEQNWCTEDFTYFESGYCAVVNPPDVIKEFGPDGQPVYARLSFLVCPPRGQPAAHPMEDVELIPEE</sequence>
<evidence type="ECO:0000256" key="1">
    <source>
        <dbReference type="SAM" id="SignalP"/>
    </source>
</evidence>
<feature type="chain" id="PRO_5020451119" description="Secreted protein" evidence="1">
    <location>
        <begin position="37"/>
        <end position="174"/>
    </location>
</feature>
<keyword evidence="1" id="KW-0732">Signal</keyword>
<dbReference type="EMBL" id="CP012672">
    <property type="protein sequence ID" value="AUX35274.1"/>
    <property type="molecule type" value="Genomic_DNA"/>
</dbReference>
<evidence type="ECO:0000313" key="2">
    <source>
        <dbReference type="EMBL" id="AUX35274.1"/>
    </source>
</evidence>
<accession>A0A4P2QXK7</accession>
<evidence type="ECO:0000313" key="3">
    <source>
        <dbReference type="Proteomes" id="UP000295497"/>
    </source>
</evidence>
<protein>
    <recommendedName>
        <fullName evidence="4">Secreted protein</fullName>
    </recommendedName>
</protein>
<reference evidence="2 3" key="1">
    <citation type="submission" date="2015-09" db="EMBL/GenBank/DDBJ databases">
        <title>Sorangium comparison.</title>
        <authorList>
            <person name="Zaburannyi N."/>
            <person name="Bunk B."/>
            <person name="Overmann J."/>
            <person name="Mueller R."/>
        </authorList>
    </citation>
    <scope>NUCLEOTIDE SEQUENCE [LARGE SCALE GENOMIC DNA]</scope>
    <source>
        <strain evidence="2 3">So ce836</strain>
    </source>
</reference>
<organism evidence="2 3">
    <name type="scientific">Sorangium cellulosum</name>
    <name type="common">Polyangium cellulosum</name>
    <dbReference type="NCBI Taxonomy" id="56"/>
    <lineage>
        <taxon>Bacteria</taxon>
        <taxon>Pseudomonadati</taxon>
        <taxon>Myxococcota</taxon>
        <taxon>Polyangia</taxon>
        <taxon>Polyangiales</taxon>
        <taxon>Polyangiaceae</taxon>
        <taxon>Sorangium</taxon>
    </lineage>
</organism>
<evidence type="ECO:0008006" key="4">
    <source>
        <dbReference type="Google" id="ProtNLM"/>
    </source>
</evidence>
<dbReference type="AlphaFoldDB" id="A0A4P2QXK7"/>